<keyword evidence="3 8" id="KW-0378">Hydrolase</keyword>
<feature type="domain" description="Peptidase M48" evidence="10">
    <location>
        <begin position="191"/>
        <end position="396"/>
    </location>
</feature>
<keyword evidence="5 8" id="KW-0482">Metalloprotease</keyword>
<dbReference type="GO" id="GO:0071586">
    <property type="term" value="P:CAAX-box protein processing"/>
    <property type="evidence" value="ECO:0007669"/>
    <property type="project" value="InterPro"/>
</dbReference>
<evidence type="ECO:0000256" key="7">
    <source>
        <dbReference type="PIRSR" id="PIRSR627057-2"/>
    </source>
</evidence>
<evidence type="ECO:0000256" key="4">
    <source>
        <dbReference type="ARBA" id="ARBA00022833"/>
    </source>
</evidence>
<dbReference type="AlphaFoldDB" id="A0A6J4V8Z9"/>
<feature type="transmembrane region" description="Helical" evidence="9">
    <location>
        <begin position="311"/>
        <end position="335"/>
    </location>
</feature>
<evidence type="ECO:0000256" key="5">
    <source>
        <dbReference type="ARBA" id="ARBA00023049"/>
    </source>
</evidence>
<feature type="transmembrane region" description="Helical" evidence="9">
    <location>
        <begin position="270"/>
        <end position="291"/>
    </location>
</feature>
<reference evidence="12" key="1">
    <citation type="submission" date="2020-02" db="EMBL/GenBank/DDBJ databases">
        <authorList>
            <person name="Meier V. D."/>
        </authorList>
    </citation>
    <scope>NUCLEOTIDE SEQUENCE</scope>
    <source>
        <strain evidence="12">AVDCRST_MAG33</strain>
    </source>
</reference>
<dbReference type="Pfam" id="PF01435">
    <property type="entry name" value="Peptidase_M48"/>
    <property type="match status" value="1"/>
</dbReference>
<keyword evidence="2 7" id="KW-0479">Metal-binding</keyword>
<dbReference type="PANTHER" id="PTHR10120">
    <property type="entry name" value="CAAX PRENYL PROTEASE 1"/>
    <property type="match status" value="1"/>
</dbReference>
<evidence type="ECO:0000256" key="9">
    <source>
        <dbReference type="SAM" id="Phobius"/>
    </source>
</evidence>
<dbReference type="InterPro" id="IPR032456">
    <property type="entry name" value="Peptidase_M48_N"/>
</dbReference>
<dbReference type="InterPro" id="IPR001915">
    <property type="entry name" value="Peptidase_M48"/>
</dbReference>
<keyword evidence="9" id="KW-1133">Transmembrane helix</keyword>
<keyword evidence="1 8" id="KW-0645">Protease</keyword>
<keyword evidence="4 7" id="KW-0862">Zinc</keyword>
<evidence type="ECO:0000259" key="10">
    <source>
        <dbReference type="Pfam" id="PF01435"/>
    </source>
</evidence>
<dbReference type="InterPro" id="IPR027057">
    <property type="entry name" value="CAXX_Prtase_1"/>
</dbReference>
<feature type="binding site" evidence="7">
    <location>
        <position position="264"/>
    </location>
    <ligand>
        <name>Zn(2+)</name>
        <dbReference type="ChEBI" id="CHEBI:29105"/>
        <note>catalytic</note>
    </ligand>
</feature>
<feature type="binding site" evidence="7">
    <location>
        <position position="340"/>
    </location>
    <ligand>
        <name>Zn(2+)</name>
        <dbReference type="ChEBI" id="CHEBI:29105"/>
        <note>catalytic</note>
    </ligand>
</feature>
<protein>
    <submittedName>
        <fullName evidence="12">Uncharacterized protein</fullName>
    </submittedName>
</protein>
<evidence type="ECO:0000256" key="8">
    <source>
        <dbReference type="RuleBase" id="RU003983"/>
    </source>
</evidence>
<dbReference type="EMBL" id="CADCWK010000287">
    <property type="protein sequence ID" value="CAA9570435.1"/>
    <property type="molecule type" value="Genomic_DNA"/>
</dbReference>
<organism evidence="12">
    <name type="scientific">uncultured Thermomicrobiales bacterium</name>
    <dbReference type="NCBI Taxonomy" id="1645740"/>
    <lineage>
        <taxon>Bacteria</taxon>
        <taxon>Pseudomonadati</taxon>
        <taxon>Thermomicrobiota</taxon>
        <taxon>Thermomicrobia</taxon>
        <taxon>Thermomicrobiales</taxon>
        <taxon>environmental samples</taxon>
    </lineage>
</organism>
<feature type="active site" description="Proton donor" evidence="6">
    <location>
        <position position="344"/>
    </location>
</feature>
<keyword evidence="9" id="KW-0812">Transmembrane</keyword>
<dbReference type="Pfam" id="PF16491">
    <property type="entry name" value="Peptidase_M48_N"/>
    <property type="match status" value="1"/>
</dbReference>
<comment type="similarity">
    <text evidence="8">Belongs to the peptidase M48 family.</text>
</comment>
<evidence type="ECO:0000259" key="11">
    <source>
        <dbReference type="Pfam" id="PF16491"/>
    </source>
</evidence>
<dbReference type="CDD" id="cd07343">
    <property type="entry name" value="M48A_Zmpste24p_like"/>
    <property type="match status" value="1"/>
</dbReference>
<gene>
    <name evidence="12" type="ORF">AVDCRST_MAG33-2474</name>
</gene>
<keyword evidence="9" id="KW-0472">Membrane</keyword>
<feature type="domain" description="CAAX prenyl protease 1 N-terminal" evidence="11">
    <location>
        <begin position="29"/>
        <end position="187"/>
    </location>
</feature>
<name>A0A6J4V8Z9_9BACT</name>
<feature type="transmembrane region" description="Helical" evidence="9">
    <location>
        <begin position="130"/>
        <end position="152"/>
    </location>
</feature>
<accession>A0A6J4V8Z9</accession>
<dbReference type="GO" id="GO:0046872">
    <property type="term" value="F:metal ion binding"/>
    <property type="evidence" value="ECO:0007669"/>
    <property type="project" value="UniProtKB-KW"/>
</dbReference>
<feature type="binding site" evidence="7">
    <location>
        <position position="260"/>
    </location>
    <ligand>
        <name>Zn(2+)</name>
        <dbReference type="ChEBI" id="CHEBI:29105"/>
        <note>catalytic</note>
    </ligand>
</feature>
<feature type="transmembrane region" description="Helical" evidence="9">
    <location>
        <begin position="158"/>
        <end position="181"/>
    </location>
</feature>
<evidence type="ECO:0000256" key="1">
    <source>
        <dbReference type="ARBA" id="ARBA00022670"/>
    </source>
</evidence>
<feature type="active site" evidence="6">
    <location>
        <position position="261"/>
    </location>
</feature>
<evidence type="ECO:0000256" key="3">
    <source>
        <dbReference type="ARBA" id="ARBA00022801"/>
    </source>
</evidence>
<evidence type="ECO:0000256" key="6">
    <source>
        <dbReference type="PIRSR" id="PIRSR627057-1"/>
    </source>
</evidence>
<dbReference type="Gene3D" id="3.30.2010.10">
    <property type="entry name" value="Metalloproteases ('zincins'), catalytic domain"/>
    <property type="match status" value="1"/>
</dbReference>
<comment type="cofactor">
    <cofactor evidence="7 8">
        <name>Zn(2+)</name>
        <dbReference type="ChEBI" id="CHEBI:29105"/>
    </cofactor>
    <text evidence="7 8">Binds 1 zinc ion per subunit.</text>
</comment>
<proteinExistence type="inferred from homology"/>
<evidence type="ECO:0000313" key="12">
    <source>
        <dbReference type="EMBL" id="CAA9570435.1"/>
    </source>
</evidence>
<sequence length="405" mass="44547">MSNPHPGPPIPLTATEVDPAEIDALLWTDERERERARRYHRVRRHIGYAESATSLTRRLLFLRLGGAAALEAALHRSLPRESLVAPAFSLAVSTATFVLDLPSSYLGGYRIERTFGLTKQPAPDWLRQRLLGFAMGSVFQAGVATGLHALIRRRPDDWWLILTGAAVPASLVLGAIFPTLIMPRFNRFTPLADRDLVERLQSLGQQAGVRVADVYEMDMSRQTERANAMFTGLGGTRRIVLGDTLTRQFEPDEIAGVIAHELGHQVNRDIWTLSAIGAGSITVVGAATARFGPPAIERTRRWTGIRRHDQVAALSVLGLVATAASLAVAPVSAAVSRAIERRTDRYALDLTGDGEVYARAMARLGRRNLIDPDPPSWRVRLLSSHPPITERIATALTYARHHRPT</sequence>
<dbReference type="GO" id="GO:0004222">
    <property type="term" value="F:metalloendopeptidase activity"/>
    <property type="evidence" value="ECO:0007669"/>
    <property type="project" value="InterPro"/>
</dbReference>
<evidence type="ECO:0000256" key="2">
    <source>
        <dbReference type="ARBA" id="ARBA00022723"/>
    </source>
</evidence>